<dbReference type="AlphaFoldDB" id="A0A1T4LBY9"/>
<protein>
    <submittedName>
        <fullName evidence="1">Uncharacterized protein</fullName>
    </submittedName>
</protein>
<name>A0A1T4LBY9_9BACT</name>
<organism evidence="1 2">
    <name type="scientific">Segatella oulorum</name>
    <dbReference type="NCBI Taxonomy" id="28136"/>
    <lineage>
        <taxon>Bacteria</taxon>
        <taxon>Pseudomonadati</taxon>
        <taxon>Bacteroidota</taxon>
        <taxon>Bacteroidia</taxon>
        <taxon>Bacteroidales</taxon>
        <taxon>Prevotellaceae</taxon>
        <taxon>Segatella</taxon>
    </lineage>
</organism>
<dbReference type="Proteomes" id="UP000190065">
    <property type="component" value="Unassembled WGS sequence"/>
</dbReference>
<dbReference type="STRING" id="28136.SAMN02745202_00372"/>
<reference evidence="1 2" key="1">
    <citation type="submission" date="2017-02" db="EMBL/GenBank/DDBJ databases">
        <authorList>
            <person name="Peterson S.W."/>
        </authorList>
    </citation>
    <scope>NUCLEOTIDE SEQUENCE [LARGE SCALE GENOMIC DNA]</scope>
    <source>
        <strain evidence="1 2">ATCC 43324</strain>
    </source>
</reference>
<evidence type="ECO:0000313" key="1">
    <source>
        <dbReference type="EMBL" id="SJZ52176.1"/>
    </source>
</evidence>
<dbReference type="RefSeq" id="WP_159102025.1">
    <property type="nucleotide sequence ID" value="NZ_FUXK01000003.1"/>
</dbReference>
<proteinExistence type="predicted"/>
<gene>
    <name evidence="1" type="ORF">SAMN02745202_00372</name>
</gene>
<accession>A0A1T4LBY9</accession>
<dbReference type="EMBL" id="FUXK01000003">
    <property type="protein sequence ID" value="SJZ52176.1"/>
    <property type="molecule type" value="Genomic_DNA"/>
</dbReference>
<evidence type="ECO:0000313" key="2">
    <source>
        <dbReference type="Proteomes" id="UP000190065"/>
    </source>
</evidence>
<sequence length="57" mass="6684">MGKKWKRCAHEEKNERKTIPLHKQVPMSVMNMNVRMAECRLAYVKPGSKIEIPALYI</sequence>